<keyword evidence="1" id="KW-0732">Signal</keyword>
<name>A0A1E3L5Z5_9BACL</name>
<dbReference type="EMBL" id="MDER01000031">
    <property type="protein sequence ID" value="ODP29257.1"/>
    <property type="molecule type" value="Genomic_DNA"/>
</dbReference>
<dbReference type="RefSeq" id="WP_083243386.1">
    <property type="nucleotide sequence ID" value="NZ_MDER01000031.1"/>
</dbReference>
<dbReference type="PANTHER" id="PTHR43649">
    <property type="entry name" value="ARABINOSE-BINDING PROTEIN-RELATED"/>
    <property type="match status" value="1"/>
</dbReference>
<evidence type="ECO:0000313" key="2">
    <source>
        <dbReference type="EMBL" id="ODP29257.1"/>
    </source>
</evidence>
<accession>A0A1E3L5Z5</accession>
<evidence type="ECO:0000256" key="1">
    <source>
        <dbReference type="SAM" id="SignalP"/>
    </source>
</evidence>
<dbReference type="Proteomes" id="UP000094578">
    <property type="component" value="Unassembled WGS sequence"/>
</dbReference>
<dbReference type="STRING" id="1886670.PTI45_01266"/>
<sequence length="576" mass="64697">MKTIKRQTSLTLCLLLFMVVLLSACSSDSSGSEATSQVAADGRKSGEGGFIANRDLTGRIFLEGDGAQLPDDQVGNPIALKIKEKTGMTINWQSSGAADGLQELTVALATGDLPDVIEAYLDHGGRPEMNVLLKGAREGLFTDLSPYLKNTKVLKNYLDPDFLPRDTKENVMFRPEFGGKVYFIHMNIPAKNTTDADRIHYRGGLWLRADIAKALNVDPSTIKTQDDLYNLAIKIKAGNFKDNNGKPITVIGPRKWGGQVTSTLFKNFDFGNGTQFDVDNGQVKHVAETDYALKSIEFVQKLLREGLLDKEAFNMDGVRAEEAYNNGSYAISSYMNIAPDSLTMFEKTKYLPMDQMENYKGETAIYEKEKSGSQVVAIPSTTKNPEQIIQYMDYLASKEGKTLWNYGVEGEDYKVNDKGQYIYTDKVLDVMKNNPGEERNTIPYFWGSLLGKTDVNNNKDFGELIRSANSQPDRYKLYFELMNYGNPKYKYWDGYTAASYLAEVPDIEASLKPVLDSYKDVLVQAFFAKDMTEATKLLDDYRQQLKDAGVEQYEKYLQEKYNADPSSVVFYIDAFF</sequence>
<dbReference type="SUPFAM" id="SSF53850">
    <property type="entry name" value="Periplasmic binding protein-like II"/>
    <property type="match status" value="1"/>
</dbReference>
<evidence type="ECO:0008006" key="4">
    <source>
        <dbReference type="Google" id="ProtNLM"/>
    </source>
</evidence>
<dbReference type="AlphaFoldDB" id="A0A1E3L5Z5"/>
<protein>
    <recommendedName>
        <fullName evidence="4">Lipoprotein LipO</fullName>
    </recommendedName>
</protein>
<comment type="caution">
    <text evidence="2">The sequence shown here is derived from an EMBL/GenBank/DDBJ whole genome shotgun (WGS) entry which is preliminary data.</text>
</comment>
<dbReference type="InterPro" id="IPR006059">
    <property type="entry name" value="SBP"/>
</dbReference>
<dbReference type="Gene3D" id="3.40.190.10">
    <property type="entry name" value="Periplasmic binding protein-like II"/>
    <property type="match status" value="2"/>
</dbReference>
<gene>
    <name evidence="2" type="ORF">PTI45_01266</name>
</gene>
<keyword evidence="3" id="KW-1185">Reference proteome</keyword>
<dbReference type="InterPro" id="IPR050490">
    <property type="entry name" value="Bact_solute-bd_prot1"/>
</dbReference>
<organism evidence="2 3">
    <name type="scientific">Paenibacillus nuruki</name>
    <dbReference type="NCBI Taxonomy" id="1886670"/>
    <lineage>
        <taxon>Bacteria</taxon>
        <taxon>Bacillati</taxon>
        <taxon>Bacillota</taxon>
        <taxon>Bacilli</taxon>
        <taxon>Bacillales</taxon>
        <taxon>Paenibacillaceae</taxon>
        <taxon>Paenibacillus</taxon>
    </lineage>
</organism>
<evidence type="ECO:0000313" key="3">
    <source>
        <dbReference type="Proteomes" id="UP000094578"/>
    </source>
</evidence>
<dbReference type="PROSITE" id="PS51257">
    <property type="entry name" value="PROKAR_LIPOPROTEIN"/>
    <property type="match status" value="1"/>
</dbReference>
<feature type="chain" id="PRO_5038816425" description="Lipoprotein LipO" evidence="1">
    <location>
        <begin position="24"/>
        <end position="576"/>
    </location>
</feature>
<feature type="signal peptide" evidence="1">
    <location>
        <begin position="1"/>
        <end position="23"/>
    </location>
</feature>
<proteinExistence type="predicted"/>
<reference evidence="2 3" key="1">
    <citation type="submission" date="2016-08" db="EMBL/GenBank/DDBJ databases">
        <title>Genome sequencing of Paenibacillus sp. TI45-13ar, isolated from Korean traditional nuruk.</title>
        <authorList>
            <person name="Kim S.-J."/>
        </authorList>
    </citation>
    <scope>NUCLEOTIDE SEQUENCE [LARGE SCALE GENOMIC DNA]</scope>
    <source>
        <strain evidence="2 3">TI45-13ar</strain>
    </source>
</reference>
<dbReference type="Pfam" id="PF01547">
    <property type="entry name" value="SBP_bac_1"/>
    <property type="match status" value="1"/>
</dbReference>